<sequence>MSPELFLLTLFIVKHFVCDFPLQTIWMATNKGTYGHPGGLAHIGVHTLGTFAILTVFSQITEIFFGPGLFLMILLFEAVVHYHTDWFKMNLNKMMNWTCDKSSEFWILLGVDQLIHYLSYVFMVWYLL</sequence>
<protein>
    <recommendedName>
        <fullName evidence="3">DUF3307 domain-containing protein</fullName>
    </recommendedName>
</protein>
<feature type="transmembrane region" description="Helical" evidence="1">
    <location>
        <begin position="6"/>
        <end position="28"/>
    </location>
</feature>
<gene>
    <name evidence="2" type="ORF">LCGC14_0669350</name>
</gene>
<feature type="transmembrane region" description="Helical" evidence="1">
    <location>
        <begin position="105"/>
        <end position="127"/>
    </location>
</feature>
<comment type="caution">
    <text evidence="2">The sequence shown here is derived from an EMBL/GenBank/DDBJ whole genome shotgun (WGS) entry which is preliminary data.</text>
</comment>
<dbReference type="InterPro" id="IPR021737">
    <property type="entry name" value="Phage_phiKZ_Orf197"/>
</dbReference>
<dbReference type="Pfam" id="PF11750">
    <property type="entry name" value="DUF3307"/>
    <property type="match status" value="1"/>
</dbReference>
<organism evidence="2">
    <name type="scientific">marine sediment metagenome</name>
    <dbReference type="NCBI Taxonomy" id="412755"/>
    <lineage>
        <taxon>unclassified sequences</taxon>
        <taxon>metagenomes</taxon>
        <taxon>ecological metagenomes</taxon>
    </lineage>
</organism>
<evidence type="ECO:0008006" key="3">
    <source>
        <dbReference type="Google" id="ProtNLM"/>
    </source>
</evidence>
<dbReference type="AlphaFoldDB" id="A0A0F9TCY9"/>
<evidence type="ECO:0000313" key="2">
    <source>
        <dbReference type="EMBL" id="KKN46806.1"/>
    </source>
</evidence>
<evidence type="ECO:0000256" key="1">
    <source>
        <dbReference type="SAM" id="Phobius"/>
    </source>
</evidence>
<keyword evidence="1" id="KW-0472">Membrane</keyword>
<dbReference type="EMBL" id="LAZR01001311">
    <property type="protein sequence ID" value="KKN46806.1"/>
    <property type="molecule type" value="Genomic_DNA"/>
</dbReference>
<keyword evidence="1" id="KW-0812">Transmembrane</keyword>
<reference evidence="2" key="1">
    <citation type="journal article" date="2015" name="Nature">
        <title>Complex archaea that bridge the gap between prokaryotes and eukaryotes.</title>
        <authorList>
            <person name="Spang A."/>
            <person name="Saw J.H."/>
            <person name="Jorgensen S.L."/>
            <person name="Zaremba-Niedzwiedzka K."/>
            <person name="Martijn J."/>
            <person name="Lind A.E."/>
            <person name="van Eijk R."/>
            <person name="Schleper C."/>
            <person name="Guy L."/>
            <person name="Ettema T.J."/>
        </authorList>
    </citation>
    <scope>NUCLEOTIDE SEQUENCE</scope>
</reference>
<name>A0A0F9TCY9_9ZZZZ</name>
<proteinExistence type="predicted"/>
<accession>A0A0F9TCY9</accession>
<keyword evidence="1" id="KW-1133">Transmembrane helix</keyword>
<feature type="transmembrane region" description="Helical" evidence="1">
    <location>
        <begin position="63"/>
        <end position="84"/>
    </location>
</feature>
<feature type="transmembrane region" description="Helical" evidence="1">
    <location>
        <begin position="40"/>
        <end position="57"/>
    </location>
</feature>